<reference evidence="2 3" key="1">
    <citation type="submission" date="2021-11" db="EMBL/GenBank/DDBJ databases">
        <authorList>
            <person name="Huq M.A."/>
        </authorList>
    </citation>
    <scope>NUCLEOTIDE SEQUENCE [LARGE SCALE GENOMIC DNA]</scope>
    <source>
        <strain evidence="2 3">MAHUQ-52</strain>
    </source>
</reference>
<gene>
    <name evidence="2" type="ORF">LMJ30_14560</name>
</gene>
<proteinExistence type="predicted"/>
<keyword evidence="1" id="KW-0472">Membrane</keyword>
<feature type="transmembrane region" description="Helical" evidence="1">
    <location>
        <begin position="124"/>
        <end position="142"/>
    </location>
</feature>
<evidence type="ECO:0000313" key="3">
    <source>
        <dbReference type="Proteomes" id="UP001198701"/>
    </source>
</evidence>
<sequence length="200" mass="20617">MTLVRLGDLDMTLPLAAAAFCWMAAARAWRTAMLWGLLFGGGVMLVGASKIAFMAWGSGLPALGFKAVSGHATGVTAVFPTVFYLMLQGGGPALRRSAVVAGVGLGLLVGVLLVVYGFHTAAEAMAGCLLGAAISLAWIRLAGASAVAPSLARLGWFALAFLAGAWLMSFAHVGWWMIRVATFLSGNDRPFPLGGADSLC</sequence>
<name>A0ABS8IU75_9BURK</name>
<accession>A0ABS8IU75</accession>
<dbReference type="EMBL" id="JAJHPV010000014">
    <property type="protein sequence ID" value="MCC6072172.1"/>
    <property type="molecule type" value="Genomic_DNA"/>
</dbReference>
<feature type="transmembrane region" description="Helical" evidence="1">
    <location>
        <begin position="68"/>
        <end position="87"/>
    </location>
</feature>
<keyword evidence="3" id="KW-1185">Reference proteome</keyword>
<feature type="transmembrane region" description="Helical" evidence="1">
    <location>
        <begin position="36"/>
        <end position="56"/>
    </location>
</feature>
<protein>
    <submittedName>
        <fullName evidence="2">Membrane-associated phospholipid phosphatase</fullName>
    </submittedName>
</protein>
<organism evidence="2 3">
    <name type="scientific">Massilia agrisoli</name>
    <dbReference type="NCBI Taxonomy" id="2892444"/>
    <lineage>
        <taxon>Bacteria</taxon>
        <taxon>Pseudomonadati</taxon>
        <taxon>Pseudomonadota</taxon>
        <taxon>Betaproteobacteria</taxon>
        <taxon>Burkholderiales</taxon>
        <taxon>Oxalobacteraceae</taxon>
        <taxon>Telluria group</taxon>
        <taxon>Massilia</taxon>
    </lineage>
</organism>
<keyword evidence="1" id="KW-1133">Transmembrane helix</keyword>
<dbReference type="SUPFAM" id="SSF48317">
    <property type="entry name" value="Acid phosphatase/Vanadium-dependent haloperoxidase"/>
    <property type="match status" value="1"/>
</dbReference>
<dbReference type="Proteomes" id="UP001198701">
    <property type="component" value="Unassembled WGS sequence"/>
</dbReference>
<dbReference type="RefSeq" id="WP_229433068.1">
    <property type="nucleotide sequence ID" value="NZ_JAJHPV010000014.1"/>
</dbReference>
<feature type="transmembrane region" description="Helical" evidence="1">
    <location>
        <begin position="99"/>
        <end position="118"/>
    </location>
</feature>
<evidence type="ECO:0000313" key="2">
    <source>
        <dbReference type="EMBL" id="MCC6072172.1"/>
    </source>
</evidence>
<keyword evidence="1" id="KW-0812">Transmembrane</keyword>
<evidence type="ECO:0000256" key="1">
    <source>
        <dbReference type="SAM" id="Phobius"/>
    </source>
</evidence>
<dbReference type="InterPro" id="IPR036938">
    <property type="entry name" value="PAP2/HPO_sf"/>
</dbReference>
<feature type="transmembrane region" description="Helical" evidence="1">
    <location>
        <begin position="154"/>
        <end position="178"/>
    </location>
</feature>
<comment type="caution">
    <text evidence="2">The sequence shown here is derived from an EMBL/GenBank/DDBJ whole genome shotgun (WGS) entry which is preliminary data.</text>
</comment>